<gene>
    <name evidence="3" type="ORF">ERX37_02890</name>
</gene>
<evidence type="ECO:0000313" key="3">
    <source>
        <dbReference type="EMBL" id="TDM03048.1"/>
    </source>
</evidence>
<dbReference type="Proteomes" id="UP000295328">
    <property type="component" value="Unassembled WGS sequence"/>
</dbReference>
<dbReference type="InterPro" id="IPR002035">
    <property type="entry name" value="VWF_A"/>
</dbReference>
<dbReference type="AlphaFoldDB" id="A0A4R6BMT6"/>
<evidence type="ECO:0000313" key="4">
    <source>
        <dbReference type="Proteomes" id="UP000295328"/>
    </source>
</evidence>
<reference evidence="3 4" key="1">
    <citation type="submission" date="2019-01" db="EMBL/GenBank/DDBJ databases">
        <title>Draft genome sequences of the type strains of six Macrococcus species.</title>
        <authorList>
            <person name="Mazhar S."/>
            <person name="Altermann E."/>
            <person name="Hill C."/>
            <person name="Mcauliffe O."/>
        </authorList>
    </citation>
    <scope>NUCLEOTIDE SEQUENCE [LARGE SCALE GENOMIC DNA]</scope>
    <source>
        <strain evidence="3 4">CCM4809</strain>
    </source>
</reference>
<proteinExistence type="predicted"/>
<dbReference type="InterPro" id="IPR036465">
    <property type="entry name" value="vWFA_dom_sf"/>
</dbReference>
<dbReference type="PROSITE" id="PS50234">
    <property type="entry name" value="VWFA"/>
    <property type="match status" value="1"/>
</dbReference>
<dbReference type="InterPro" id="IPR051928">
    <property type="entry name" value="NorD/CobT"/>
</dbReference>
<accession>A0A4R6BMT6</accession>
<comment type="caution">
    <text evidence="3">The sequence shown here is derived from an EMBL/GenBank/DDBJ whole genome shotgun (WGS) entry which is preliminary data.</text>
</comment>
<dbReference type="Gene3D" id="3.40.50.410">
    <property type="entry name" value="von Willebrand factor, type A domain"/>
    <property type="match status" value="1"/>
</dbReference>
<dbReference type="Pfam" id="PF00092">
    <property type="entry name" value="VWA"/>
    <property type="match status" value="1"/>
</dbReference>
<organism evidence="3 4">
    <name type="scientific">Macrococcus hajekii</name>
    <dbReference type="NCBI Taxonomy" id="198482"/>
    <lineage>
        <taxon>Bacteria</taxon>
        <taxon>Bacillati</taxon>
        <taxon>Bacillota</taxon>
        <taxon>Bacilli</taxon>
        <taxon>Bacillales</taxon>
        <taxon>Staphylococcaceae</taxon>
        <taxon>Macrococcus</taxon>
    </lineage>
</organism>
<dbReference type="EMBL" id="SCWE01000001">
    <property type="protein sequence ID" value="TDM03048.1"/>
    <property type="molecule type" value="Genomic_DNA"/>
</dbReference>
<sequence>MSEKFILFNDETIDASQLMILTDLAQLIMEDNEVKVGFQKFGYYDPLDKVLNVSFKWKHRSDLDELYALKSDCLLYGLGYFDMEQSAIHDLLSEDVIFTKFRNQLFMLIEEYRLQKIILTKRPAAEKYFLTRMRLKKNQNSSQIKVYQTKKMPTDLLFLKVEEAVLHENILNLTSDFGDEIDGLLRQRLTGLFDLKSTQDSVDLTMSILYITEDILKKDMLNDYYYLPVKLLEDIKRFKETKSTELSGQDASEGTLETEDVLAKNSNTSTESGSYMQTEISEGQNSRMNSGNSREGDASDEPSDIMTGRGKSTSRQLDGEGLDLSEQLGNENRAVRTEWRKPRITATTRQRYGLVQQQVMSEVKKLTHIIQKTIAHQNTNARRQLAMGRLDKKLVNWFLDDQKRVFYKDDQQSKELDATFTLLVDASYSMDDKLEETKKGIVLFHETLKQLMIRHEVIAFNEDTFSSDQREQLNIFDYLIDYQNSLSPAVGAGIETITAQDDNRDGLAIRIAGEMIKRRSEQQKFLIVFSDGEPSAFQYESNGIIDTHEAVLNLRREGVFVINIFLSQTAIPEAVENTIKNIYNDYCVFVEGVENLPYVVSPLLKKLLLQSLH</sequence>
<protein>
    <submittedName>
        <fullName evidence="3">VWA domain-containing protein</fullName>
    </submittedName>
</protein>
<dbReference type="PANTHER" id="PTHR41248">
    <property type="entry name" value="NORD PROTEIN"/>
    <property type="match status" value="1"/>
</dbReference>
<dbReference type="RefSeq" id="WP_133429135.1">
    <property type="nucleotide sequence ID" value="NZ_BMCC01000002.1"/>
</dbReference>
<feature type="compositionally biased region" description="Polar residues" evidence="1">
    <location>
        <begin position="264"/>
        <end position="293"/>
    </location>
</feature>
<dbReference type="SUPFAM" id="SSF53300">
    <property type="entry name" value="vWA-like"/>
    <property type="match status" value="1"/>
</dbReference>
<feature type="domain" description="VWFA" evidence="2">
    <location>
        <begin position="419"/>
        <end position="612"/>
    </location>
</feature>
<dbReference type="CDD" id="cd01454">
    <property type="entry name" value="vWA_norD_type"/>
    <property type="match status" value="1"/>
</dbReference>
<evidence type="ECO:0000259" key="2">
    <source>
        <dbReference type="PROSITE" id="PS50234"/>
    </source>
</evidence>
<keyword evidence="4" id="KW-1185">Reference proteome</keyword>
<dbReference type="PANTHER" id="PTHR41248:SF1">
    <property type="entry name" value="NORD PROTEIN"/>
    <property type="match status" value="1"/>
</dbReference>
<name>A0A4R6BMT6_9STAP</name>
<dbReference type="OrthoDB" id="2370292at2"/>
<dbReference type="SMART" id="SM00327">
    <property type="entry name" value="VWA"/>
    <property type="match status" value="1"/>
</dbReference>
<evidence type="ECO:0000256" key="1">
    <source>
        <dbReference type="SAM" id="MobiDB-lite"/>
    </source>
</evidence>
<feature type="region of interest" description="Disordered" evidence="1">
    <location>
        <begin position="242"/>
        <end position="342"/>
    </location>
</feature>